<dbReference type="EMBL" id="CP007536">
    <property type="protein sequence ID" value="AIC15666.1"/>
    <property type="molecule type" value="Genomic_DNA"/>
</dbReference>
<feature type="transmembrane region" description="Helical" evidence="1">
    <location>
        <begin position="163"/>
        <end position="181"/>
    </location>
</feature>
<proteinExistence type="predicted"/>
<keyword evidence="1" id="KW-0812">Transmembrane</keyword>
<keyword evidence="1" id="KW-0472">Membrane</keyword>
<organism evidence="2 3">
    <name type="scientific">Nitrososphaera viennensis EN76</name>
    <dbReference type="NCBI Taxonomy" id="926571"/>
    <lineage>
        <taxon>Archaea</taxon>
        <taxon>Nitrososphaerota</taxon>
        <taxon>Nitrososphaeria</taxon>
        <taxon>Nitrososphaerales</taxon>
        <taxon>Nitrososphaeraceae</taxon>
        <taxon>Nitrososphaera</taxon>
    </lineage>
</organism>
<feature type="transmembrane region" description="Helical" evidence="1">
    <location>
        <begin position="12"/>
        <end position="35"/>
    </location>
</feature>
<reference evidence="2 3" key="1">
    <citation type="journal article" date="2014" name="Int. J. Syst. Evol. Microbiol.">
        <title>Nitrososphaera viennensis gen. nov., sp. nov., an aerobic and mesophilic, ammonia-oxidizing archaeon from soil and a member of the archaeal phylum Thaumarchaeota.</title>
        <authorList>
            <person name="Stieglmeier M."/>
            <person name="Klingl A."/>
            <person name="Alves R.J."/>
            <person name="Rittmann S.K."/>
            <person name="Melcher M."/>
            <person name="Leisch N."/>
            <person name="Schleper C."/>
        </authorList>
    </citation>
    <scope>NUCLEOTIDE SEQUENCE [LARGE SCALE GENOMIC DNA]</scope>
    <source>
        <strain evidence="2">EN76</strain>
    </source>
</reference>
<evidence type="ECO:0000313" key="3">
    <source>
        <dbReference type="Proteomes" id="UP000027093"/>
    </source>
</evidence>
<dbReference type="HOGENOM" id="CLU_1472029_0_0_2"/>
<accession>A0A060HQ38</accession>
<evidence type="ECO:0000256" key="1">
    <source>
        <dbReference type="SAM" id="Phobius"/>
    </source>
</evidence>
<sequence>MKYAKRQNRPMLLLLLLSLHFLAVVMLFFTGMFFVPAYAHFFGTTKEVDGYQIIFQPYPASPITGTNSTLNFSVLASDGNNIYNVYTSVVIADKQTGNPIHQEPYRLYEISDITTRYVFDTPGSYVVTVQTRIPGDAKYASQPLVASFDVSAFPPGIPLDELLLYYVTPAAAVIAGIAVYLHSRNKI</sequence>
<dbReference type="STRING" id="926571.NVIE_014260"/>
<keyword evidence="1" id="KW-1133">Transmembrane helix</keyword>
<dbReference type="AlphaFoldDB" id="A0A060HQ38"/>
<gene>
    <name evidence="2" type="ORF">NVIE_014260</name>
</gene>
<dbReference type="Proteomes" id="UP000027093">
    <property type="component" value="Chromosome"/>
</dbReference>
<protein>
    <submittedName>
        <fullName evidence="2">Uncharacterized protein</fullName>
    </submittedName>
</protein>
<dbReference type="KEGG" id="nvn:NVIE_014260"/>
<evidence type="ECO:0000313" key="2">
    <source>
        <dbReference type="EMBL" id="AIC15666.1"/>
    </source>
</evidence>
<keyword evidence="3" id="KW-1185">Reference proteome</keyword>
<name>A0A060HQ38_9ARCH</name>